<dbReference type="Proteomes" id="UP000298663">
    <property type="component" value="Unassembled WGS sequence"/>
</dbReference>
<sequence>MVKLKESREQRMRDEQLFNTLREILWFIVSLVIILAISYFSRDSYSCHYQSKMRNLLNIDIPKDPPKNVTLFIKVTKASQF</sequence>
<keyword evidence="3" id="KW-1185">Reference proteome</keyword>
<dbReference type="AlphaFoldDB" id="A0A4U8UMG4"/>
<dbReference type="OrthoDB" id="444119at2759"/>
<feature type="transmembrane region" description="Helical" evidence="1">
    <location>
        <begin position="21"/>
        <end position="40"/>
    </location>
</feature>
<gene>
    <name evidence="2" type="ORF">L596_001897</name>
</gene>
<evidence type="ECO:0000256" key="1">
    <source>
        <dbReference type="SAM" id="Phobius"/>
    </source>
</evidence>
<accession>A0A4U8UMG4</accession>
<comment type="caution">
    <text evidence="2">The sequence shown here is derived from an EMBL/GenBank/DDBJ whole genome shotgun (WGS) entry which is preliminary data.</text>
</comment>
<keyword evidence="1" id="KW-0472">Membrane</keyword>
<dbReference type="EMBL" id="AZBU02000001">
    <property type="protein sequence ID" value="TMS34270.1"/>
    <property type="molecule type" value="Genomic_DNA"/>
</dbReference>
<reference evidence="2 3" key="2">
    <citation type="journal article" date="2019" name="G3 (Bethesda)">
        <title>Hybrid Assembly of the Genome of the Entomopathogenic Nematode Steinernema carpocapsae Identifies the X-Chromosome.</title>
        <authorList>
            <person name="Serra L."/>
            <person name="Macchietto M."/>
            <person name="Macias-Munoz A."/>
            <person name="McGill C.J."/>
            <person name="Rodriguez I.M."/>
            <person name="Rodriguez B."/>
            <person name="Murad R."/>
            <person name="Mortazavi A."/>
        </authorList>
    </citation>
    <scope>NUCLEOTIDE SEQUENCE [LARGE SCALE GENOMIC DNA]</scope>
    <source>
        <strain evidence="2 3">ALL</strain>
    </source>
</reference>
<evidence type="ECO:0000313" key="3">
    <source>
        <dbReference type="Proteomes" id="UP000298663"/>
    </source>
</evidence>
<keyword evidence="1" id="KW-0812">Transmembrane</keyword>
<protein>
    <submittedName>
        <fullName evidence="2">Uncharacterized protein</fullName>
    </submittedName>
</protein>
<organism evidence="2 3">
    <name type="scientific">Steinernema carpocapsae</name>
    <name type="common">Entomopathogenic nematode</name>
    <dbReference type="NCBI Taxonomy" id="34508"/>
    <lineage>
        <taxon>Eukaryota</taxon>
        <taxon>Metazoa</taxon>
        <taxon>Ecdysozoa</taxon>
        <taxon>Nematoda</taxon>
        <taxon>Chromadorea</taxon>
        <taxon>Rhabditida</taxon>
        <taxon>Tylenchina</taxon>
        <taxon>Panagrolaimomorpha</taxon>
        <taxon>Strongyloidoidea</taxon>
        <taxon>Steinernematidae</taxon>
        <taxon>Steinernema</taxon>
    </lineage>
</organism>
<reference evidence="2 3" key="1">
    <citation type="journal article" date="2015" name="Genome Biol.">
        <title>Comparative genomics of Steinernema reveals deeply conserved gene regulatory networks.</title>
        <authorList>
            <person name="Dillman A.R."/>
            <person name="Macchietto M."/>
            <person name="Porter C.F."/>
            <person name="Rogers A."/>
            <person name="Williams B."/>
            <person name="Antoshechkin I."/>
            <person name="Lee M.M."/>
            <person name="Goodwin Z."/>
            <person name="Lu X."/>
            <person name="Lewis E.E."/>
            <person name="Goodrich-Blair H."/>
            <person name="Stock S.P."/>
            <person name="Adams B.J."/>
            <person name="Sternberg P.W."/>
            <person name="Mortazavi A."/>
        </authorList>
    </citation>
    <scope>NUCLEOTIDE SEQUENCE [LARGE SCALE GENOMIC DNA]</scope>
    <source>
        <strain evidence="2 3">ALL</strain>
    </source>
</reference>
<name>A0A4U8UMG4_STECR</name>
<evidence type="ECO:0000313" key="2">
    <source>
        <dbReference type="EMBL" id="TMS34270.1"/>
    </source>
</evidence>
<proteinExistence type="predicted"/>
<keyword evidence="1" id="KW-1133">Transmembrane helix</keyword>